<protein>
    <submittedName>
        <fullName evidence="1">Uncharacterized protein</fullName>
    </submittedName>
</protein>
<dbReference type="AlphaFoldDB" id="A0A6C0M1U7"/>
<dbReference type="EMBL" id="MN740633">
    <property type="protein sequence ID" value="QHU36265.1"/>
    <property type="molecule type" value="Genomic_DNA"/>
</dbReference>
<name>A0A6C0M1U7_9ZZZZ</name>
<evidence type="ECO:0000313" key="1">
    <source>
        <dbReference type="EMBL" id="QHU36265.1"/>
    </source>
</evidence>
<organism evidence="1">
    <name type="scientific">viral metagenome</name>
    <dbReference type="NCBI Taxonomy" id="1070528"/>
    <lineage>
        <taxon>unclassified sequences</taxon>
        <taxon>metagenomes</taxon>
        <taxon>organismal metagenomes</taxon>
    </lineage>
</organism>
<proteinExistence type="predicted"/>
<sequence>MTFFRNQKHVTIMLSFFHQNIPKYFLLFFRFDCTRVEKILRKWTKKMSKNEIDEILLGKFDAH</sequence>
<accession>A0A6C0M1U7</accession>
<reference evidence="1" key="1">
    <citation type="journal article" date="2020" name="Nature">
        <title>Giant virus diversity and host interactions through global metagenomics.</title>
        <authorList>
            <person name="Schulz F."/>
            <person name="Roux S."/>
            <person name="Paez-Espino D."/>
            <person name="Jungbluth S."/>
            <person name="Walsh D.A."/>
            <person name="Denef V.J."/>
            <person name="McMahon K.D."/>
            <person name="Konstantinidis K.T."/>
            <person name="Eloe-Fadrosh E.A."/>
            <person name="Kyrpides N.C."/>
            <person name="Woyke T."/>
        </authorList>
    </citation>
    <scope>NUCLEOTIDE SEQUENCE</scope>
    <source>
        <strain evidence="1">GVMAG-S-1035124-57</strain>
    </source>
</reference>